<dbReference type="AlphaFoldDB" id="A0ABD2P4P5"/>
<proteinExistence type="inferred from homology"/>
<name>A0ABD2P4P5_9CUCU</name>
<evidence type="ECO:0000256" key="4">
    <source>
        <dbReference type="ARBA" id="ARBA00022758"/>
    </source>
</evidence>
<accession>A0ABD2P4P5</accession>
<organism evidence="6 7">
    <name type="scientific">Cryptolaemus montrouzieri</name>
    <dbReference type="NCBI Taxonomy" id="559131"/>
    <lineage>
        <taxon>Eukaryota</taxon>
        <taxon>Metazoa</taxon>
        <taxon>Ecdysozoa</taxon>
        <taxon>Arthropoda</taxon>
        <taxon>Hexapoda</taxon>
        <taxon>Insecta</taxon>
        <taxon>Pterygota</taxon>
        <taxon>Neoptera</taxon>
        <taxon>Endopterygota</taxon>
        <taxon>Coleoptera</taxon>
        <taxon>Polyphaga</taxon>
        <taxon>Cucujiformia</taxon>
        <taxon>Coccinelloidea</taxon>
        <taxon>Coccinellidae</taxon>
        <taxon>Scymninae</taxon>
        <taxon>Scymnini</taxon>
        <taxon>Cryptolaemus</taxon>
    </lineage>
</organism>
<dbReference type="EMBL" id="JABFTP020000185">
    <property type="protein sequence ID" value="KAL3285698.1"/>
    <property type="molecule type" value="Genomic_DNA"/>
</dbReference>
<dbReference type="InterPro" id="IPR002993">
    <property type="entry name" value="ODC_AZ"/>
</dbReference>
<protein>
    <recommendedName>
        <fullName evidence="3">Ornithine decarboxylase antizyme</fullName>
    </recommendedName>
</protein>
<dbReference type="PANTHER" id="PTHR10279">
    <property type="entry name" value="ORNITHINE DECARBOXYLASE ANTIZYME"/>
    <property type="match status" value="1"/>
</dbReference>
<dbReference type="SUPFAM" id="SSF55729">
    <property type="entry name" value="Acyl-CoA N-acyltransferases (Nat)"/>
    <property type="match status" value="1"/>
</dbReference>
<dbReference type="PANTHER" id="PTHR10279:SF10">
    <property type="entry name" value="ORNITHINE DECARBOXYLASE ANTIZYME"/>
    <property type="match status" value="1"/>
</dbReference>
<comment type="similarity">
    <text evidence="1">Belongs to the ODC antizyme family.</text>
</comment>
<gene>
    <name evidence="6" type="ORF">HHI36_000229</name>
</gene>
<evidence type="ECO:0000256" key="5">
    <source>
        <dbReference type="SAM" id="MobiDB-lite"/>
    </source>
</evidence>
<feature type="compositionally biased region" description="Polar residues" evidence="5">
    <location>
        <begin position="1"/>
        <end position="22"/>
    </location>
</feature>
<comment type="caution">
    <text evidence="6">The sequence shown here is derived from an EMBL/GenBank/DDBJ whole genome shotgun (WGS) entry which is preliminary data.</text>
</comment>
<dbReference type="GO" id="GO:0075523">
    <property type="term" value="P:viral translational frameshifting"/>
    <property type="evidence" value="ECO:0007669"/>
    <property type="project" value="UniProtKB-KW"/>
</dbReference>
<evidence type="ECO:0000256" key="3">
    <source>
        <dbReference type="ARBA" id="ARBA00017712"/>
    </source>
</evidence>
<keyword evidence="4" id="KW-0688">Ribosomal frameshifting</keyword>
<dbReference type="Gene3D" id="3.40.630.60">
    <property type="match status" value="1"/>
</dbReference>
<feature type="region of interest" description="Disordered" evidence="5">
    <location>
        <begin position="1"/>
        <end position="24"/>
    </location>
</feature>
<dbReference type="InterPro" id="IPR016181">
    <property type="entry name" value="Acyl_CoA_acyltransferase"/>
</dbReference>
<sequence length="160" mass="17444">MLMTVSESFNSDSNSEYTSGSEESIPAIMSSNSKLLSNKRSASSATEADCYNMGAPPLRLTFRTARQPWDAVLLGRTLFVALPPHVLPEGSRKALLALLEAAEEQLNCQHVIVVFANDRPDRAMLVRTFKFLGFEVLSSTSPVVPTSLASGNVCMLYNIE</sequence>
<evidence type="ECO:0000256" key="1">
    <source>
        <dbReference type="ARBA" id="ARBA00008796"/>
    </source>
</evidence>
<keyword evidence="7" id="KW-1185">Reference proteome</keyword>
<evidence type="ECO:0000256" key="2">
    <source>
        <dbReference type="ARBA" id="ARBA00011836"/>
    </source>
</evidence>
<evidence type="ECO:0000313" key="7">
    <source>
        <dbReference type="Proteomes" id="UP001516400"/>
    </source>
</evidence>
<evidence type="ECO:0000313" key="6">
    <source>
        <dbReference type="EMBL" id="KAL3285698.1"/>
    </source>
</evidence>
<comment type="subunit">
    <text evidence="2">Interacts with ODC1 and thereby sterically blocks ODC homodimerization.</text>
</comment>
<reference evidence="6 7" key="1">
    <citation type="journal article" date="2021" name="BMC Biol.">
        <title>Horizontally acquired antibacterial genes associated with adaptive radiation of ladybird beetles.</title>
        <authorList>
            <person name="Li H.S."/>
            <person name="Tang X.F."/>
            <person name="Huang Y.H."/>
            <person name="Xu Z.Y."/>
            <person name="Chen M.L."/>
            <person name="Du X.Y."/>
            <person name="Qiu B.Y."/>
            <person name="Chen P.T."/>
            <person name="Zhang W."/>
            <person name="Slipinski A."/>
            <person name="Escalona H.E."/>
            <person name="Waterhouse R.M."/>
            <person name="Zwick A."/>
            <person name="Pang H."/>
        </authorList>
    </citation>
    <scope>NUCLEOTIDE SEQUENCE [LARGE SCALE GENOMIC DNA]</scope>
    <source>
        <strain evidence="6">SYSU2018</strain>
    </source>
</reference>
<dbReference type="Pfam" id="PF02100">
    <property type="entry name" value="ODC_AZ"/>
    <property type="match status" value="1"/>
</dbReference>
<dbReference type="Proteomes" id="UP001516400">
    <property type="component" value="Unassembled WGS sequence"/>
</dbReference>
<dbReference type="InterPro" id="IPR038581">
    <property type="entry name" value="ODC_AZ_sf"/>
</dbReference>